<dbReference type="SUPFAM" id="SSF54631">
    <property type="entry name" value="CBS-domain pair"/>
    <property type="match status" value="1"/>
</dbReference>
<dbReference type="Pfam" id="PF00571">
    <property type="entry name" value="CBS"/>
    <property type="match status" value="2"/>
</dbReference>
<dbReference type="Pfam" id="PF03471">
    <property type="entry name" value="CorC_HlyC"/>
    <property type="match status" value="1"/>
</dbReference>
<evidence type="ECO:0000259" key="11">
    <source>
        <dbReference type="PROSITE" id="PS51371"/>
    </source>
</evidence>
<keyword evidence="4" id="KW-0677">Repeat</keyword>
<dbReference type="InterPro" id="IPR005170">
    <property type="entry name" value="Transptr-assoc_dom"/>
</dbReference>
<keyword evidence="5 9" id="KW-1133">Transmembrane helix</keyword>
<dbReference type="InterPro" id="IPR016169">
    <property type="entry name" value="FAD-bd_PCMH_sub2"/>
</dbReference>
<dbReference type="PANTHER" id="PTHR22777">
    <property type="entry name" value="HEMOLYSIN-RELATED"/>
    <property type="match status" value="1"/>
</dbReference>
<evidence type="ECO:0000259" key="12">
    <source>
        <dbReference type="PROSITE" id="PS51846"/>
    </source>
</evidence>
<dbReference type="Pfam" id="PF01595">
    <property type="entry name" value="CNNM"/>
    <property type="match status" value="1"/>
</dbReference>
<dbReference type="FunFam" id="3.10.580.10:FF:000002">
    <property type="entry name" value="Magnesium/cobalt efflux protein CorC"/>
    <property type="match status" value="1"/>
</dbReference>
<dbReference type="InterPro" id="IPR000644">
    <property type="entry name" value="CBS_dom"/>
</dbReference>
<evidence type="ECO:0000256" key="3">
    <source>
        <dbReference type="ARBA" id="ARBA00022692"/>
    </source>
</evidence>
<dbReference type="InterPro" id="IPR036318">
    <property type="entry name" value="FAD-bd_PCMH-like_sf"/>
</dbReference>
<proteinExistence type="inferred from homology"/>
<feature type="transmembrane region" description="Helical" evidence="10">
    <location>
        <begin position="61"/>
        <end position="84"/>
    </location>
</feature>
<evidence type="ECO:0000256" key="6">
    <source>
        <dbReference type="ARBA" id="ARBA00023122"/>
    </source>
</evidence>
<evidence type="ECO:0000256" key="9">
    <source>
        <dbReference type="PROSITE-ProRule" id="PRU01193"/>
    </source>
</evidence>
<keyword evidence="6 8" id="KW-0129">CBS domain</keyword>
<comment type="subcellular location">
    <subcellularLocation>
        <location evidence="1">Membrane</location>
        <topology evidence="1">Multi-pass membrane protein</topology>
    </subcellularLocation>
</comment>
<keyword evidence="7 9" id="KW-0472">Membrane</keyword>
<evidence type="ECO:0000256" key="5">
    <source>
        <dbReference type="ARBA" id="ARBA00022989"/>
    </source>
</evidence>
<keyword evidence="3 9" id="KW-0812">Transmembrane</keyword>
<sequence length="432" mass="48732">MDSTSVIQLISLVILMLLSAFFSSAETALTTVNKVRMRTMAEDGNRRAARVVKLIEKQTRLLSAILIGNNLVNITMTAVATVFATDLLGSAGAGVATGLLTLLVLIFGEISPKNIAAIHSEKISLIYSGPISAWLVICTPISFVINMIARFFMFLLRVNPDQKQESFTEDEIRSIVEESHEDGVIESEEKKMINNVFDLDDHYAKDVMVPRADMVFLSVDSNYRETLDVYRNNMFTRMPVYEGDHDNIIGMVNMRDLLLYEDIDTFDIHNILREAVFTHEHKKTSELMAEMRENSIAMEFVLDEYGSVAGLVTLEDLLEEIVGEIRDEYDEEEKNQIRRISDREYIVEGSMKLEDLQDQIGLDIESEDYDSIGGVIIGLLDHLPEAGEQVETDNHIVLVVEAVEKNRIDSVHIYLPESSTPEEVEPSEDKDI</sequence>
<protein>
    <submittedName>
        <fullName evidence="13">Hemolysin</fullName>
    </submittedName>
</protein>
<dbReference type="GO" id="GO:0050660">
    <property type="term" value="F:flavin adenine dinucleotide binding"/>
    <property type="evidence" value="ECO:0007669"/>
    <property type="project" value="InterPro"/>
</dbReference>
<organism evidence="13 14">
    <name type="scientific">Agathobacter ruminis</name>
    <dbReference type="NCBI Taxonomy" id="1712665"/>
    <lineage>
        <taxon>Bacteria</taxon>
        <taxon>Bacillati</taxon>
        <taxon>Bacillota</taxon>
        <taxon>Clostridia</taxon>
        <taxon>Lachnospirales</taxon>
        <taxon>Lachnospiraceae</taxon>
        <taxon>Agathobacter</taxon>
    </lineage>
</organism>
<evidence type="ECO:0000256" key="8">
    <source>
        <dbReference type="PROSITE-ProRule" id="PRU00703"/>
    </source>
</evidence>
<evidence type="ECO:0000313" key="14">
    <source>
        <dbReference type="Proteomes" id="UP000224563"/>
    </source>
</evidence>
<comment type="similarity">
    <text evidence="2">Belongs to the UPF0053 family.</text>
</comment>
<feature type="domain" description="CBS" evidence="11">
    <location>
        <begin position="208"/>
        <end position="268"/>
    </location>
</feature>
<dbReference type="EMBL" id="PDYG01000001">
    <property type="protein sequence ID" value="PHU38874.1"/>
    <property type="molecule type" value="Genomic_DNA"/>
</dbReference>
<dbReference type="AlphaFoldDB" id="A0A2G3E6K6"/>
<reference evidence="13 14" key="2">
    <citation type="submission" date="2017-10" db="EMBL/GenBank/DDBJ databases">
        <authorList>
            <person name="Banno H."/>
            <person name="Chua N.-H."/>
        </authorList>
    </citation>
    <scope>NUCLEOTIDE SEQUENCE [LARGE SCALE GENOMIC DNA]</scope>
    <source>
        <strain evidence="13 14">JK623</strain>
    </source>
</reference>
<feature type="domain" description="CBS" evidence="11">
    <location>
        <begin position="271"/>
        <end position="328"/>
    </location>
</feature>
<dbReference type="SUPFAM" id="SSF56176">
    <property type="entry name" value="FAD-binding/transporter-associated domain-like"/>
    <property type="match status" value="1"/>
</dbReference>
<dbReference type="InterPro" id="IPR002550">
    <property type="entry name" value="CNNM"/>
</dbReference>
<evidence type="ECO:0000256" key="10">
    <source>
        <dbReference type="SAM" id="Phobius"/>
    </source>
</evidence>
<feature type="domain" description="CNNM transmembrane" evidence="12">
    <location>
        <begin position="1"/>
        <end position="189"/>
    </location>
</feature>
<dbReference type="SMART" id="SM01091">
    <property type="entry name" value="CorC_HlyC"/>
    <property type="match status" value="1"/>
</dbReference>
<dbReference type="Gene3D" id="3.10.580.10">
    <property type="entry name" value="CBS-domain"/>
    <property type="match status" value="1"/>
</dbReference>
<dbReference type="RefSeq" id="WP_099385141.1">
    <property type="nucleotide sequence ID" value="NZ_JANSWH010000050.1"/>
</dbReference>
<dbReference type="GO" id="GO:0005886">
    <property type="term" value="C:plasma membrane"/>
    <property type="evidence" value="ECO:0007669"/>
    <property type="project" value="TreeGrafter"/>
</dbReference>
<dbReference type="CDD" id="cd04590">
    <property type="entry name" value="CBS_pair_CorC_HlyC_assoc"/>
    <property type="match status" value="1"/>
</dbReference>
<dbReference type="Gene3D" id="3.30.465.10">
    <property type="match status" value="1"/>
</dbReference>
<feature type="transmembrane region" description="Helical" evidence="10">
    <location>
        <begin position="6"/>
        <end position="29"/>
    </location>
</feature>
<name>A0A2G3E6K6_9FIRM</name>
<accession>A0A2G3E6K6</accession>
<dbReference type="PANTHER" id="PTHR22777:SF17">
    <property type="entry name" value="UPF0053 PROTEIN SLL0260"/>
    <property type="match status" value="1"/>
</dbReference>
<comment type="caution">
    <text evidence="13">The sequence shown here is derived from an EMBL/GenBank/DDBJ whole genome shotgun (WGS) entry which is preliminary data.</text>
</comment>
<evidence type="ECO:0000256" key="7">
    <source>
        <dbReference type="ARBA" id="ARBA00023136"/>
    </source>
</evidence>
<keyword evidence="14" id="KW-1185">Reference proteome</keyword>
<dbReference type="InterPro" id="IPR046342">
    <property type="entry name" value="CBS_dom_sf"/>
</dbReference>
<feature type="transmembrane region" description="Helical" evidence="10">
    <location>
        <begin position="90"/>
        <end position="110"/>
    </location>
</feature>
<evidence type="ECO:0000256" key="2">
    <source>
        <dbReference type="ARBA" id="ARBA00006337"/>
    </source>
</evidence>
<evidence type="ECO:0000313" key="13">
    <source>
        <dbReference type="EMBL" id="PHU38874.1"/>
    </source>
</evidence>
<evidence type="ECO:0000256" key="1">
    <source>
        <dbReference type="ARBA" id="ARBA00004141"/>
    </source>
</evidence>
<feature type="transmembrane region" description="Helical" evidence="10">
    <location>
        <begin position="131"/>
        <end position="156"/>
    </location>
</feature>
<dbReference type="Proteomes" id="UP000224563">
    <property type="component" value="Unassembled WGS sequence"/>
</dbReference>
<dbReference type="PROSITE" id="PS51371">
    <property type="entry name" value="CBS"/>
    <property type="match status" value="2"/>
</dbReference>
<evidence type="ECO:0000256" key="4">
    <source>
        <dbReference type="ARBA" id="ARBA00022737"/>
    </source>
</evidence>
<gene>
    <name evidence="13" type="ORF">CSX02_00010</name>
</gene>
<reference evidence="13 14" key="1">
    <citation type="submission" date="2017-10" db="EMBL/GenBank/DDBJ databases">
        <title>Resolving the taxonomy of Roseburia spp., Eubacterium rectale and Agathobacter spp. through phylogenomic analysis.</title>
        <authorList>
            <person name="Sheridan P.O."/>
            <person name="Walker A.W."/>
            <person name="Duncan S.H."/>
            <person name="Scott K.P."/>
            <person name="Toole P.W.O."/>
            <person name="Luis P."/>
            <person name="Flint H.J."/>
        </authorList>
    </citation>
    <scope>NUCLEOTIDE SEQUENCE [LARGE SCALE GENOMIC DNA]</scope>
    <source>
        <strain evidence="13 14">JK623</strain>
    </source>
</reference>
<dbReference type="PROSITE" id="PS51846">
    <property type="entry name" value="CNNM"/>
    <property type="match status" value="1"/>
</dbReference>
<dbReference type="InterPro" id="IPR044751">
    <property type="entry name" value="Ion_transp-like_CBS"/>
</dbReference>